<evidence type="ECO:0000256" key="1">
    <source>
        <dbReference type="SAM" id="Phobius"/>
    </source>
</evidence>
<feature type="transmembrane region" description="Helical" evidence="1">
    <location>
        <begin position="45"/>
        <end position="64"/>
    </location>
</feature>
<sequence>MEETLSNKSSNLMKIKYALITLMLLSALLVGLAVSVDSPYYTDIVVTIGLGFGPGSLFISWYTRSSKHEGYTSSQLEFHLSMMAISVLSITMLIIGPLLKWLNTFN</sequence>
<evidence type="ECO:0000313" key="3">
    <source>
        <dbReference type="Proteomes" id="UP001304813"/>
    </source>
</evidence>
<keyword evidence="1" id="KW-0472">Membrane</keyword>
<protein>
    <submittedName>
        <fullName evidence="2">Uncharacterized protein</fullName>
    </submittedName>
</protein>
<keyword evidence="3" id="KW-1185">Reference proteome</keyword>
<proteinExistence type="predicted"/>
<evidence type="ECO:0000313" key="2">
    <source>
        <dbReference type="EMBL" id="BES79781.1"/>
    </source>
</evidence>
<keyword evidence="1" id="KW-0812">Transmembrane</keyword>
<reference evidence="2 3" key="1">
    <citation type="submission" date="2023-09" db="EMBL/GenBank/DDBJ databases">
        <title>Analysis of phage genome (vB_Yru_GN1) of the bacterium (Yersinia ruckeri).</title>
        <authorList>
            <person name="Ganjoor M.S."/>
            <person name="Bouzari M."/>
            <person name="Soleimani-Delfan A."/>
        </authorList>
    </citation>
    <scope>NUCLEOTIDE SEQUENCE [LARGE SCALE GENOMIC DNA]</scope>
    <source>
        <strain evidence="3">vB_Yru_GN1</strain>
    </source>
</reference>
<dbReference type="Proteomes" id="UP001304813">
    <property type="component" value="Segment"/>
</dbReference>
<keyword evidence="1" id="KW-1133">Transmembrane helix</keyword>
<organism evidence="2 3">
    <name type="scientific">Yersinia phage vB_Yru_GN1</name>
    <dbReference type="NCBI Taxonomy" id="3074381"/>
    <lineage>
        <taxon>Viruses</taxon>
        <taxon>Duplodnaviria</taxon>
        <taxon>Heunggongvirae</taxon>
        <taxon>Uroviricota</taxon>
        <taxon>Caudoviricetes</taxon>
        <taxon>Caudoviricetes incertae sedis</taxon>
        <taxon>Sepahanvirus</taxon>
        <taxon>Sepahanvirus vB-Yru-GN1</taxon>
    </lineage>
</organism>
<name>A0AA86MA46_9CAUD</name>
<accession>A0AA86MA46</accession>
<dbReference type="EMBL" id="LC779065">
    <property type="protein sequence ID" value="BES79781.1"/>
    <property type="molecule type" value="Genomic_DNA"/>
</dbReference>
<feature type="transmembrane region" description="Helical" evidence="1">
    <location>
        <begin position="76"/>
        <end position="99"/>
    </location>
</feature>